<comment type="caution">
    <text evidence="5">The sequence shown here is derived from an EMBL/GenBank/DDBJ whole genome shotgun (WGS) entry which is preliminary data.</text>
</comment>
<dbReference type="InterPro" id="IPR024607">
    <property type="entry name" value="Sulfatase_CS"/>
</dbReference>
<dbReference type="SUPFAM" id="SSF53649">
    <property type="entry name" value="Alkaline phosphatase-like"/>
    <property type="match status" value="1"/>
</dbReference>
<dbReference type="PATRIC" id="fig|1409788.3.peg.1128"/>
<feature type="chain" id="PRO_5005591628" description="Sulfatase N-terminal domain-containing protein" evidence="3">
    <location>
        <begin position="21"/>
        <end position="455"/>
    </location>
</feature>
<comment type="similarity">
    <text evidence="1">Belongs to the sulfatase family.</text>
</comment>
<dbReference type="PANTHER" id="PTHR43751:SF1">
    <property type="entry name" value="SULFATASE ATSG-RELATED"/>
    <property type="match status" value="1"/>
</dbReference>
<evidence type="ECO:0000256" key="1">
    <source>
        <dbReference type="ARBA" id="ARBA00008779"/>
    </source>
</evidence>
<sequence>MKQKSILAALATCSALALNAQNQEKPNLVLFLADDCTYFDIGCYGSTDSQTPNIDKFASEGIRFTNGFQAAPMCSPTRHNLLTGLWPVKTGAHPNHTIANEGTLSMVQQLKPAGYQVALVGKSHVNPESVFPWDLYAPLTKTNDLNFAAIDSFIQDCTSNDQPFCLVVTTNQPHTPWNKGNPELFNPDELRLPPYYVDTKETRQMFCKYLAEINYMDGEFGTLLEKLEKHNVTDQSVVVYLSEQGNSLPFAKWTCYDAGVHSAYIVRWPGFVKPGSESDAIVEYVDIVPTFVDMAGLEPSAPLDGKSIVPILTGKETQHKQYTFSLQTTRGIYSGSEYYGIRSVADKKYRYIVNLTPEATFKNTETAGRLFKIWLEKAETDPKAKWLTERYQHRPAIELYDVEKDQYCMHNIADKAESKEIIERLDRVLKEWMEYCGDQGQETEMEAKKHQHWNR</sequence>
<dbReference type="RefSeq" id="WP_053180489.1">
    <property type="nucleotide sequence ID" value="NZ_LGIA01000046.1"/>
</dbReference>
<evidence type="ECO:0000313" key="6">
    <source>
        <dbReference type="Proteomes" id="UP000036958"/>
    </source>
</evidence>
<evidence type="ECO:0000256" key="3">
    <source>
        <dbReference type="SAM" id="SignalP"/>
    </source>
</evidence>
<dbReference type="InterPro" id="IPR017850">
    <property type="entry name" value="Alkaline_phosphatase_core_sf"/>
</dbReference>
<dbReference type="OrthoDB" id="9765065at2"/>
<dbReference type="InterPro" id="IPR000917">
    <property type="entry name" value="Sulfatase_N"/>
</dbReference>
<evidence type="ECO:0000313" key="5">
    <source>
        <dbReference type="EMBL" id="KOH46083.1"/>
    </source>
</evidence>
<reference evidence="6" key="1">
    <citation type="submission" date="2015-07" db="EMBL/GenBank/DDBJ databases">
        <title>Genome sequencing of Sunxiuqinia dokdonensis strain SK.</title>
        <authorList>
            <person name="Ahn S."/>
            <person name="Kim B.-C."/>
        </authorList>
    </citation>
    <scope>NUCLEOTIDE SEQUENCE [LARGE SCALE GENOMIC DNA]</scope>
    <source>
        <strain evidence="6">SK</strain>
    </source>
</reference>
<gene>
    <name evidence="5" type="ORF">NC99_11080</name>
</gene>
<protein>
    <recommendedName>
        <fullName evidence="4">Sulfatase N-terminal domain-containing protein</fullName>
    </recommendedName>
</protein>
<dbReference type="STRING" id="1409788.NC99_11080"/>
<proteinExistence type="inferred from homology"/>
<dbReference type="PANTHER" id="PTHR43751">
    <property type="entry name" value="SULFATASE"/>
    <property type="match status" value="1"/>
</dbReference>
<dbReference type="AlphaFoldDB" id="A0A0L8VCI6"/>
<evidence type="ECO:0000259" key="4">
    <source>
        <dbReference type="Pfam" id="PF00884"/>
    </source>
</evidence>
<dbReference type="CDD" id="cd16027">
    <property type="entry name" value="SGSH"/>
    <property type="match status" value="1"/>
</dbReference>
<dbReference type="InterPro" id="IPR052701">
    <property type="entry name" value="GAG_Ulvan_Degrading_Sulfatases"/>
</dbReference>
<dbReference type="PROSITE" id="PS00523">
    <property type="entry name" value="SULFATASE_1"/>
    <property type="match status" value="1"/>
</dbReference>
<feature type="signal peptide" evidence="3">
    <location>
        <begin position="1"/>
        <end position="20"/>
    </location>
</feature>
<keyword evidence="3" id="KW-0732">Signal</keyword>
<evidence type="ECO:0000256" key="2">
    <source>
        <dbReference type="ARBA" id="ARBA00022801"/>
    </source>
</evidence>
<dbReference type="Gene3D" id="3.40.720.10">
    <property type="entry name" value="Alkaline Phosphatase, subunit A"/>
    <property type="match status" value="1"/>
</dbReference>
<dbReference type="EMBL" id="LGIA01000046">
    <property type="protein sequence ID" value="KOH46083.1"/>
    <property type="molecule type" value="Genomic_DNA"/>
</dbReference>
<dbReference type="Pfam" id="PF00884">
    <property type="entry name" value="Sulfatase"/>
    <property type="match status" value="1"/>
</dbReference>
<feature type="domain" description="Sulfatase N-terminal" evidence="4">
    <location>
        <begin position="26"/>
        <end position="296"/>
    </location>
</feature>
<accession>A0A0L8VCI6</accession>
<dbReference type="Proteomes" id="UP000036958">
    <property type="component" value="Unassembled WGS sequence"/>
</dbReference>
<keyword evidence="2" id="KW-0378">Hydrolase</keyword>
<keyword evidence="6" id="KW-1185">Reference proteome</keyword>
<organism evidence="5 6">
    <name type="scientific">Sunxiuqinia dokdonensis</name>
    <dbReference type="NCBI Taxonomy" id="1409788"/>
    <lineage>
        <taxon>Bacteria</taxon>
        <taxon>Pseudomonadati</taxon>
        <taxon>Bacteroidota</taxon>
        <taxon>Bacteroidia</taxon>
        <taxon>Marinilabiliales</taxon>
        <taxon>Prolixibacteraceae</taxon>
        <taxon>Sunxiuqinia</taxon>
    </lineage>
</organism>
<name>A0A0L8VCI6_9BACT</name>
<dbReference type="GO" id="GO:0016787">
    <property type="term" value="F:hydrolase activity"/>
    <property type="evidence" value="ECO:0007669"/>
    <property type="project" value="UniProtKB-KW"/>
</dbReference>